<reference evidence="1 2" key="1">
    <citation type="submission" date="2016-10" db="EMBL/GenBank/DDBJ databases">
        <title>Paenibacillus species isolates.</title>
        <authorList>
            <person name="Beno S.M."/>
        </authorList>
    </citation>
    <scope>NUCLEOTIDE SEQUENCE [LARGE SCALE GENOMIC DNA]</scope>
    <source>
        <strain evidence="1 2">FSL H7-0604</strain>
    </source>
</reference>
<evidence type="ECO:0000313" key="1">
    <source>
        <dbReference type="EMBL" id="OMD26226.1"/>
    </source>
</evidence>
<organism evidence="1 2">
    <name type="scientific">Paenibacillus odorifer</name>
    <dbReference type="NCBI Taxonomy" id="189426"/>
    <lineage>
        <taxon>Bacteria</taxon>
        <taxon>Bacillati</taxon>
        <taxon>Bacillota</taxon>
        <taxon>Bacilli</taxon>
        <taxon>Bacillales</taxon>
        <taxon>Paenibacillaceae</taxon>
        <taxon>Paenibacillus</taxon>
    </lineage>
</organism>
<protein>
    <submittedName>
        <fullName evidence="1">Uncharacterized protein</fullName>
    </submittedName>
</protein>
<name>A0A1R0X0X8_9BACL</name>
<proteinExistence type="predicted"/>
<evidence type="ECO:0000313" key="2">
    <source>
        <dbReference type="Proteomes" id="UP000187465"/>
    </source>
</evidence>
<accession>A0A1R0X0X8</accession>
<gene>
    <name evidence="1" type="ORF">BJP51_27485</name>
</gene>
<dbReference type="RefSeq" id="WP_179086933.1">
    <property type="nucleotide sequence ID" value="NZ_MKQP01000043.1"/>
</dbReference>
<dbReference type="AlphaFoldDB" id="A0A1R0X0X8"/>
<comment type="caution">
    <text evidence="1">The sequence shown here is derived from an EMBL/GenBank/DDBJ whole genome shotgun (WGS) entry which is preliminary data.</text>
</comment>
<sequence>MIKKVMIQDDLGILCSGLAIVDLDGSDVCIDFDVVKPPQTNVIVGGRKKRISMEEADQFERELFELFTFHNIPLKIGAYAISEEINQSNRRVEIEMKQLTTKQVCLLVNLGGFEKRMSENLLIAKTYGEFVYSLTGDGLVDINKAQLVPVNITALTPAELQVWSSMINDQLIEAGFDPDNTIMLAAGRNYRGILPLGMNIGNNIRIGA</sequence>
<dbReference type="EMBL" id="MKQP01000043">
    <property type="protein sequence ID" value="OMD26226.1"/>
    <property type="molecule type" value="Genomic_DNA"/>
</dbReference>
<dbReference type="Proteomes" id="UP000187465">
    <property type="component" value="Unassembled WGS sequence"/>
</dbReference>